<protein>
    <submittedName>
        <fullName evidence="1">Uncharacterized protein</fullName>
    </submittedName>
</protein>
<proteinExistence type="predicted"/>
<dbReference type="Proteomes" id="UP000320762">
    <property type="component" value="Unassembled WGS sequence"/>
</dbReference>
<evidence type="ECO:0000313" key="2">
    <source>
        <dbReference type="Proteomes" id="UP000320762"/>
    </source>
</evidence>
<dbReference type="EMBL" id="VDMD01000038">
    <property type="protein sequence ID" value="TRM58185.1"/>
    <property type="molecule type" value="Genomic_DNA"/>
</dbReference>
<keyword evidence="2" id="KW-1185">Reference proteome</keyword>
<gene>
    <name evidence="1" type="ORF">BD626DRAFT_512473</name>
</gene>
<evidence type="ECO:0000313" key="1">
    <source>
        <dbReference type="EMBL" id="TRM58185.1"/>
    </source>
</evidence>
<name>A0A550C066_9AGAR</name>
<dbReference type="AlphaFoldDB" id="A0A550C066"/>
<reference evidence="1 2" key="1">
    <citation type="journal article" date="2019" name="New Phytol.">
        <title>Comparative genomics reveals unique wood-decay strategies and fruiting body development in the Schizophyllaceae.</title>
        <authorList>
            <person name="Almasi E."/>
            <person name="Sahu N."/>
            <person name="Krizsan K."/>
            <person name="Balint B."/>
            <person name="Kovacs G.M."/>
            <person name="Kiss B."/>
            <person name="Cseklye J."/>
            <person name="Drula E."/>
            <person name="Henrissat B."/>
            <person name="Nagy I."/>
            <person name="Chovatia M."/>
            <person name="Adam C."/>
            <person name="LaButti K."/>
            <person name="Lipzen A."/>
            <person name="Riley R."/>
            <person name="Grigoriev I.V."/>
            <person name="Nagy L.G."/>
        </authorList>
    </citation>
    <scope>NUCLEOTIDE SEQUENCE [LARGE SCALE GENOMIC DNA]</scope>
    <source>
        <strain evidence="1 2">NL-1724</strain>
    </source>
</reference>
<accession>A0A550C066</accession>
<organism evidence="1 2">
    <name type="scientific">Schizophyllum amplum</name>
    <dbReference type="NCBI Taxonomy" id="97359"/>
    <lineage>
        <taxon>Eukaryota</taxon>
        <taxon>Fungi</taxon>
        <taxon>Dikarya</taxon>
        <taxon>Basidiomycota</taxon>
        <taxon>Agaricomycotina</taxon>
        <taxon>Agaricomycetes</taxon>
        <taxon>Agaricomycetidae</taxon>
        <taxon>Agaricales</taxon>
        <taxon>Schizophyllaceae</taxon>
        <taxon>Schizophyllum</taxon>
    </lineage>
</organism>
<comment type="caution">
    <text evidence="1">The sequence shown here is derived from an EMBL/GenBank/DDBJ whole genome shotgun (WGS) entry which is preliminary data.</text>
</comment>
<sequence length="221" mass="24381">MTFTKMGIHRNRGISDVGRDGNQDGCLAGEVDRSRGDELALLAETLREKLKVASLLDGKASTRLEALGTCLEAAQPLHADAPSSCTLYWCQSDVMLGDARARARPYYGHLVRSRIDARLQRVFGDVQEEPCTEYGEYRVAIWDWWASRGRKVNETNEAAVAAAGARRHQTRACETHQIFTKSNSSLAGPPNSPRMSPADRAGSRAYVRFDFGPGFSVLIHI</sequence>